<reference evidence="2 3" key="1">
    <citation type="submission" date="2014-03" db="EMBL/GenBank/DDBJ databases">
        <title>Draft Genome of Photorhabdus temperata Meg1.</title>
        <authorList>
            <person name="Hurst S.G.IV."/>
            <person name="Morris K."/>
            <person name="Thomas K."/>
            <person name="Tisa L.S."/>
        </authorList>
    </citation>
    <scope>NUCLEOTIDE SEQUENCE [LARGE SCALE GENOMIC DNA]</scope>
    <source>
        <strain evidence="2 3">Meg1</strain>
    </source>
</reference>
<dbReference type="Proteomes" id="UP000028002">
    <property type="component" value="Unassembled WGS sequence"/>
</dbReference>
<accession>A0A081RZK0</accession>
<dbReference type="Pfam" id="PF00550">
    <property type="entry name" value="PP-binding"/>
    <property type="match status" value="1"/>
</dbReference>
<dbReference type="SUPFAM" id="SSF47336">
    <property type="entry name" value="ACP-like"/>
    <property type="match status" value="1"/>
</dbReference>
<dbReference type="InterPro" id="IPR036736">
    <property type="entry name" value="ACP-like_sf"/>
</dbReference>
<feature type="domain" description="Carrier" evidence="1">
    <location>
        <begin position="35"/>
        <end position="83"/>
    </location>
</feature>
<dbReference type="RefSeq" id="WP_036837903.1">
    <property type="nucleotide sequence ID" value="NZ_CAWLUD010000018.1"/>
</dbReference>
<comment type="caution">
    <text evidence="2">The sequence shown here is derived from an EMBL/GenBank/DDBJ whole genome shotgun (WGS) entry which is preliminary data.</text>
</comment>
<sequence length="105" mass="12136">MSLINKNQNPRERLVYSFKKFIAQHDRFYNPILDSIVDGSNLFDLGFDSFDIVNLIVFLEDDLSINIMDEDINIRDFSSIETILNLLLRINKSNHSTTSKGFGYA</sequence>
<dbReference type="EMBL" id="JGVH01000018">
    <property type="protein sequence ID" value="KER04103.1"/>
    <property type="molecule type" value="Genomic_DNA"/>
</dbReference>
<proteinExistence type="predicted"/>
<evidence type="ECO:0000313" key="2">
    <source>
        <dbReference type="EMBL" id="KER04103.1"/>
    </source>
</evidence>
<protein>
    <submittedName>
        <fullName evidence="2">Acyl carrier protein</fullName>
    </submittedName>
</protein>
<dbReference type="InterPro" id="IPR009081">
    <property type="entry name" value="PP-bd_ACP"/>
</dbReference>
<organism evidence="2 3">
    <name type="scientific">Photorhabdus temperata subsp. temperata Meg1</name>
    <dbReference type="NCBI Taxonomy" id="1393735"/>
    <lineage>
        <taxon>Bacteria</taxon>
        <taxon>Pseudomonadati</taxon>
        <taxon>Pseudomonadota</taxon>
        <taxon>Gammaproteobacteria</taxon>
        <taxon>Enterobacterales</taxon>
        <taxon>Morganellaceae</taxon>
        <taxon>Photorhabdus</taxon>
    </lineage>
</organism>
<dbReference type="AlphaFoldDB" id="A0A081RZK0"/>
<name>A0A081RZK0_PHOTE</name>
<evidence type="ECO:0000259" key="1">
    <source>
        <dbReference type="Pfam" id="PF00550"/>
    </source>
</evidence>
<gene>
    <name evidence="2" type="ORF">MEG1DRAFT_01217</name>
</gene>
<dbReference type="PATRIC" id="fig|1393735.3.peg.1257"/>
<evidence type="ECO:0000313" key="3">
    <source>
        <dbReference type="Proteomes" id="UP000028002"/>
    </source>
</evidence>
<dbReference type="Gene3D" id="1.10.1200.10">
    <property type="entry name" value="ACP-like"/>
    <property type="match status" value="1"/>
</dbReference>